<organism evidence="3 4">
    <name type="scientific">Thiocapsa roseopersicina</name>
    <dbReference type="NCBI Taxonomy" id="1058"/>
    <lineage>
        <taxon>Bacteria</taxon>
        <taxon>Pseudomonadati</taxon>
        <taxon>Pseudomonadota</taxon>
        <taxon>Gammaproteobacteria</taxon>
        <taxon>Chromatiales</taxon>
        <taxon>Chromatiaceae</taxon>
        <taxon>Thiocapsa</taxon>
    </lineage>
</organism>
<evidence type="ECO:0000259" key="2">
    <source>
        <dbReference type="Pfam" id="PF03625"/>
    </source>
</evidence>
<proteinExistence type="predicted"/>
<dbReference type="SUPFAM" id="SSF103247">
    <property type="entry name" value="TT1751-like"/>
    <property type="match status" value="1"/>
</dbReference>
<dbReference type="CDD" id="cd14797">
    <property type="entry name" value="DUF302"/>
    <property type="match status" value="1"/>
</dbReference>
<reference evidence="4" key="1">
    <citation type="submission" date="2016-10" db="EMBL/GenBank/DDBJ databases">
        <authorList>
            <person name="Varghese N."/>
            <person name="Submissions S."/>
        </authorList>
    </citation>
    <scope>NUCLEOTIDE SEQUENCE [LARGE SCALE GENOMIC DNA]</scope>
    <source>
        <strain evidence="4">DSM 217</strain>
    </source>
</reference>
<dbReference type="OrthoDB" id="5800958at2"/>
<dbReference type="STRING" id="1058.SAMN05421783_13422"/>
<feature type="domain" description="DUF302" evidence="2">
    <location>
        <begin position="71"/>
        <end position="117"/>
    </location>
</feature>
<dbReference type="Gene3D" id="3.30.310.70">
    <property type="entry name" value="TT1751-like domain"/>
    <property type="match status" value="1"/>
</dbReference>
<gene>
    <name evidence="3" type="ORF">SAMN05421783_13422</name>
</gene>
<keyword evidence="1" id="KW-0732">Signal</keyword>
<dbReference type="AlphaFoldDB" id="A0A1H3CIA5"/>
<dbReference type="Pfam" id="PF03625">
    <property type="entry name" value="DUF302"/>
    <property type="match status" value="1"/>
</dbReference>
<feature type="chain" id="PRO_5011473248" evidence="1">
    <location>
        <begin position="28"/>
        <end position="177"/>
    </location>
</feature>
<dbReference type="RefSeq" id="WP_093037670.1">
    <property type="nucleotide sequence ID" value="NZ_FNNZ01000034.1"/>
</dbReference>
<evidence type="ECO:0000313" key="3">
    <source>
        <dbReference type="EMBL" id="SDX53638.1"/>
    </source>
</evidence>
<dbReference type="InterPro" id="IPR035923">
    <property type="entry name" value="TT1751-like_sf"/>
</dbReference>
<keyword evidence="4" id="KW-1185">Reference proteome</keyword>
<accession>A0A1H3CIA5</accession>
<dbReference type="EMBL" id="FNNZ01000034">
    <property type="protein sequence ID" value="SDX53638.1"/>
    <property type="molecule type" value="Genomic_DNA"/>
</dbReference>
<dbReference type="Proteomes" id="UP000198816">
    <property type="component" value="Unassembled WGS sequence"/>
</dbReference>
<sequence length="177" mass="19349">MKTSVRSALSGLPSLVLGALLSSSTLADDVQRHGESYVIYLPATLQYSEVVDRVQTEILAQNWDVVNVQDVGLGLRKLGVWTDNTIIQACQSQYLKQAVRKDPFISLIIPCRFTVFREHVATGPGGDYEAKPARIVVGFADPVSEAKAVGLTQIEEAEAATEELKEVLARVADFYKP</sequence>
<name>A0A1H3CIA5_THIRO</name>
<protein>
    <submittedName>
        <fullName evidence="3">Uncharacterized conserved protein, DUF302 family</fullName>
    </submittedName>
</protein>
<feature type="signal peptide" evidence="1">
    <location>
        <begin position="1"/>
        <end position="27"/>
    </location>
</feature>
<evidence type="ECO:0000313" key="4">
    <source>
        <dbReference type="Proteomes" id="UP000198816"/>
    </source>
</evidence>
<dbReference type="InterPro" id="IPR005180">
    <property type="entry name" value="DUF302"/>
</dbReference>
<evidence type="ECO:0000256" key="1">
    <source>
        <dbReference type="SAM" id="SignalP"/>
    </source>
</evidence>